<gene>
    <name evidence="9" type="ORF">RJ639_013643</name>
</gene>
<dbReference type="PANTHER" id="PTHR21470">
    <property type="entry name" value="RAB6-INTERACTING PROTEIN GORAB"/>
    <property type="match status" value="1"/>
</dbReference>
<evidence type="ECO:0000313" key="9">
    <source>
        <dbReference type="EMBL" id="KAK3008096.1"/>
    </source>
</evidence>
<dbReference type="Pfam" id="PF04949">
    <property type="entry name" value="Transcrip_act"/>
    <property type="match status" value="1"/>
</dbReference>
<dbReference type="GO" id="GO:0005794">
    <property type="term" value="C:Golgi apparatus"/>
    <property type="evidence" value="ECO:0007669"/>
    <property type="project" value="UniProtKB-SubCell"/>
</dbReference>
<keyword evidence="5" id="KW-0963">Cytoplasm</keyword>
<dbReference type="AlphaFoldDB" id="A0AA88VFT4"/>
<evidence type="ECO:0000256" key="6">
    <source>
        <dbReference type="ARBA" id="ARBA00023034"/>
    </source>
</evidence>
<name>A0AA88VFT4_9ASTE</name>
<evidence type="ECO:0000256" key="1">
    <source>
        <dbReference type="ARBA" id="ARBA00004496"/>
    </source>
</evidence>
<sequence>VHSGEELSYGDDNFVQFEETGGRQVPNAAFILVDLVDGWLGEGLGYNIYECVSCLMEKRTIISIPKQKGKEGKKILKGSKTSNLSEERRMTSQKQILEQQQSQMLRMKNSGMLSYNGSPMNEDEEEISRSALATFRAKEEEITKRKMEVKEKVQAQIGRVEVETKRLAEIREELEALTDPMRKDVAIVRKKIDLVNRELKPLGQSCQKKEKEYKEVLEALNEKNKEKTQLVTKLMELVTESERVRMKKLEELSKNVDSLR</sequence>
<evidence type="ECO:0000256" key="5">
    <source>
        <dbReference type="ARBA" id="ARBA00022490"/>
    </source>
</evidence>
<evidence type="ECO:0000256" key="3">
    <source>
        <dbReference type="ARBA" id="ARBA00005599"/>
    </source>
</evidence>
<reference evidence="9" key="1">
    <citation type="submission" date="2022-12" db="EMBL/GenBank/DDBJ databases">
        <title>Draft genome assemblies for two species of Escallonia (Escalloniales).</title>
        <authorList>
            <person name="Chanderbali A."/>
            <person name="Dervinis C."/>
            <person name="Anghel I."/>
            <person name="Soltis D."/>
            <person name="Soltis P."/>
            <person name="Zapata F."/>
        </authorList>
    </citation>
    <scope>NUCLEOTIDE SEQUENCE</scope>
    <source>
        <strain evidence="9">UCBG64.0493</strain>
        <tissue evidence="9">Leaf</tissue>
    </source>
</reference>
<protein>
    <recommendedName>
        <fullName evidence="4">RAB6-interacting golgin</fullName>
    </recommendedName>
</protein>
<feature type="non-terminal residue" evidence="9">
    <location>
        <position position="1"/>
    </location>
</feature>
<proteinExistence type="inferred from homology"/>
<dbReference type="PANTHER" id="PTHR21470:SF2">
    <property type="entry name" value="RAB6-INTERACTING GOLGIN"/>
    <property type="match status" value="1"/>
</dbReference>
<evidence type="ECO:0000256" key="8">
    <source>
        <dbReference type="SAM" id="Coils"/>
    </source>
</evidence>
<evidence type="ECO:0000313" key="10">
    <source>
        <dbReference type="Proteomes" id="UP001188597"/>
    </source>
</evidence>
<accession>A0AA88VFT4</accession>
<dbReference type="Proteomes" id="UP001188597">
    <property type="component" value="Unassembled WGS sequence"/>
</dbReference>
<dbReference type="EMBL" id="JAVXUP010001786">
    <property type="protein sequence ID" value="KAK3008096.1"/>
    <property type="molecule type" value="Genomic_DNA"/>
</dbReference>
<organism evidence="9 10">
    <name type="scientific">Escallonia herrerae</name>
    <dbReference type="NCBI Taxonomy" id="1293975"/>
    <lineage>
        <taxon>Eukaryota</taxon>
        <taxon>Viridiplantae</taxon>
        <taxon>Streptophyta</taxon>
        <taxon>Embryophyta</taxon>
        <taxon>Tracheophyta</taxon>
        <taxon>Spermatophyta</taxon>
        <taxon>Magnoliopsida</taxon>
        <taxon>eudicotyledons</taxon>
        <taxon>Gunneridae</taxon>
        <taxon>Pentapetalae</taxon>
        <taxon>asterids</taxon>
        <taxon>campanulids</taxon>
        <taxon>Escalloniales</taxon>
        <taxon>Escalloniaceae</taxon>
        <taxon>Escallonia</taxon>
    </lineage>
</organism>
<dbReference type="InterPro" id="IPR007033">
    <property type="entry name" value="GORAB"/>
</dbReference>
<comment type="subcellular location">
    <subcellularLocation>
        <location evidence="1">Cytoplasm</location>
    </subcellularLocation>
    <subcellularLocation>
        <location evidence="2">Golgi apparatus</location>
    </subcellularLocation>
</comment>
<feature type="coiled-coil region" evidence="8">
    <location>
        <begin position="206"/>
        <end position="240"/>
    </location>
</feature>
<evidence type="ECO:0000256" key="2">
    <source>
        <dbReference type="ARBA" id="ARBA00004555"/>
    </source>
</evidence>
<keyword evidence="6" id="KW-0333">Golgi apparatus</keyword>
<keyword evidence="7 8" id="KW-0175">Coiled coil</keyword>
<keyword evidence="10" id="KW-1185">Reference proteome</keyword>
<evidence type="ECO:0000256" key="4">
    <source>
        <dbReference type="ARBA" id="ARBA00014130"/>
    </source>
</evidence>
<comment type="similarity">
    <text evidence="3">Belongs to the GORAB family.</text>
</comment>
<comment type="caution">
    <text evidence="9">The sequence shown here is derived from an EMBL/GenBank/DDBJ whole genome shotgun (WGS) entry which is preliminary data.</text>
</comment>
<evidence type="ECO:0000256" key="7">
    <source>
        <dbReference type="ARBA" id="ARBA00023054"/>
    </source>
</evidence>